<evidence type="ECO:0000313" key="1">
    <source>
        <dbReference type="EMBL" id="AGX03397.1"/>
    </source>
</evidence>
<dbReference type="HOGENOM" id="CLU_2950627_0_0_9"/>
<sequence length="59" mass="7069">MITIFLAIFWPPFKFRYYTIVIQTLYRDTLKLAIFKVSGLFGYKEKNLQKAGSRVNQQY</sequence>
<gene>
    <name evidence="1" type="ORF">N288_07330</name>
</gene>
<accession>U5L9U8</accession>
<evidence type="ECO:0000313" key="2">
    <source>
        <dbReference type="Proteomes" id="UP000017805"/>
    </source>
</evidence>
<organism evidence="1 2">
    <name type="scientific">Bacillus infantis NRRL B-14911</name>
    <dbReference type="NCBI Taxonomy" id="1367477"/>
    <lineage>
        <taxon>Bacteria</taxon>
        <taxon>Bacillati</taxon>
        <taxon>Bacillota</taxon>
        <taxon>Bacilli</taxon>
        <taxon>Bacillales</taxon>
        <taxon>Bacillaceae</taxon>
        <taxon>Bacillus</taxon>
    </lineage>
</organism>
<dbReference type="AlphaFoldDB" id="U5L9U8"/>
<proteinExistence type="predicted"/>
<dbReference type="Proteomes" id="UP000017805">
    <property type="component" value="Chromosome"/>
</dbReference>
<name>U5L9U8_9BACI</name>
<protein>
    <submittedName>
        <fullName evidence="1">Uncharacterized protein</fullName>
    </submittedName>
</protein>
<dbReference type="KEGG" id="bif:N288_07330"/>
<keyword evidence="2" id="KW-1185">Reference proteome</keyword>
<dbReference type="EMBL" id="CP006643">
    <property type="protein sequence ID" value="AGX03397.1"/>
    <property type="molecule type" value="Genomic_DNA"/>
</dbReference>
<reference evidence="1 2" key="1">
    <citation type="submission" date="2013-07" db="EMBL/GenBank/DDBJ databases">
        <title>Complete genome sequence of Bacillus infantis NRRL B-14911 that has potential to induce cardiac disease by antigenic mimicry.</title>
        <authorList>
            <person name="Massilamany C."/>
            <person name="Smith T.P.L."/>
            <person name="Loy J.D."/>
            <person name="Barletta R."/>
            <person name="Reddy J."/>
        </authorList>
    </citation>
    <scope>NUCLEOTIDE SEQUENCE [LARGE SCALE GENOMIC DNA]</scope>
    <source>
        <strain evidence="1 2">NRRL B-14911</strain>
    </source>
</reference>